<comment type="subcellular location">
    <subcellularLocation>
        <location evidence="1">Cell membrane</location>
        <topology evidence="1">Multi-pass membrane protein</topology>
    </subcellularLocation>
</comment>
<evidence type="ECO:0000313" key="19">
    <source>
        <dbReference type="EMBL" id="WIX75619.1"/>
    </source>
</evidence>
<dbReference type="PROSITE" id="PS51371">
    <property type="entry name" value="CBS"/>
    <property type="match status" value="1"/>
</dbReference>
<evidence type="ECO:0000256" key="7">
    <source>
        <dbReference type="ARBA" id="ARBA00022737"/>
    </source>
</evidence>
<comment type="cofactor">
    <cofactor evidence="14 16">
        <name>Zn(2+)</name>
        <dbReference type="ChEBI" id="CHEBI:29105"/>
    </cofactor>
    <text evidence="14 16">Binds 1 zinc ion per subunit.</text>
</comment>
<dbReference type="Gene3D" id="3.10.580.10">
    <property type="entry name" value="CBS-domain"/>
    <property type="match status" value="1"/>
</dbReference>
<evidence type="ECO:0000256" key="6">
    <source>
        <dbReference type="ARBA" id="ARBA00022723"/>
    </source>
</evidence>
<proteinExistence type="inferred from homology"/>
<dbReference type="PANTHER" id="PTHR39188:SF3">
    <property type="entry name" value="STAGE IV SPORULATION PROTEIN FB"/>
    <property type="match status" value="1"/>
</dbReference>
<comment type="similarity">
    <text evidence="2 14">Belongs to the peptidase M50B family.</text>
</comment>
<evidence type="ECO:0000256" key="15">
    <source>
        <dbReference type="PIRSR" id="PIRSR006404-1"/>
    </source>
</evidence>
<dbReference type="KEGG" id="acab:QRX50_29460"/>
<dbReference type="Proteomes" id="UP001236014">
    <property type="component" value="Chromosome"/>
</dbReference>
<accession>A0A9Y2I9R7</accession>
<dbReference type="GO" id="GO:0008237">
    <property type="term" value="F:metallopeptidase activity"/>
    <property type="evidence" value="ECO:0007669"/>
    <property type="project" value="UniProtKB-UniRule"/>
</dbReference>
<protein>
    <recommendedName>
        <fullName evidence="14">Zinc metalloprotease</fullName>
    </recommendedName>
</protein>
<dbReference type="EMBL" id="CP127294">
    <property type="protein sequence ID" value="WIX75619.1"/>
    <property type="molecule type" value="Genomic_DNA"/>
</dbReference>
<evidence type="ECO:0000256" key="3">
    <source>
        <dbReference type="ARBA" id="ARBA00022475"/>
    </source>
</evidence>
<dbReference type="AlphaFoldDB" id="A0A9Y2I9R7"/>
<feature type="binding site" evidence="16">
    <location>
        <position position="165"/>
    </location>
    <ligand>
        <name>Zn(2+)</name>
        <dbReference type="ChEBI" id="CHEBI:29105"/>
        <note>catalytic</note>
    </ligand>
</feature>
<name>A0A9Y2I9R7_9PSEU</name>
<keyword evidence="3" id="KW-1003">Cell membrane</keyword>
<feature type="transmembrane region" description="Helical" evidence="14">
    <location>
        <begin position="192"/>
        <end position="210"/>
    </location>
</feature>
<feature type="binding site" evidence="16">
    <location>
        <position position="68"/>
    </location>
    <ligand>
        <name>Zn(2+)</name>
        <dbReference type="ChEBI" id="CHEBI:29105"/>
        <note>catalytic</note>
    </ligand>
</feature>
<feature type="active site" evidence="15">
    <location>
        <position position="69"/>
    </location>
</feature>
<evidence type="ECO:0000256" key="10">
    <source>
        <dbReference type="ARBA" id="ARBA00022989"/>
    </source>
</evidence>
<keyword evidence="10 14" id="KW-1133">Transmembrane helix</keyword>
<comment type="caution">
    <text evidence="14">Lacks conserved residue(s) required for the propagation of feature annotation.</text>
</comment>
<evidence type="ECO:0000256" key="11">
    <source>
        <dbReference type="ARBA" id="ARBA00023049"/>
    </source>
</evidence>
<dbReference type="SUPFAM" id="SSF54631">
    <property type="entry name" value="CBS-domain pair"/>
    <property type="match status" value="1"/>
</dbReference>
<keyword evidence="12 17" id="KW-0129">CBS domain</keyword>
<feature type="transmembrane region" description="Helical" evidence="14">
    <location>
        <begin position="12"/>
        <end position="33"/>
    </location>
</feature>
<keyword evidence="13 14" id="KW-0472">Membrane</keyword>
<dbReference type="Pfam" id="PF02163">
    <property type="entry name" value="Peptidase_M50"/>
    <property type="match status" value="1"/>
</dbReference>
<dbReference type="PIRSF" id="PIRSF006404">
    <property type="entry name" value="UCP006404_Pept_M50_CBS"/>
    <property type="match status" value="1"/>
</dbReference>
<evidence type="ECO:0000256" key="4">
    <source>
        <dbReference type="ARBA" id="ARBA00022670"/>
    </source>
</evidence>
<keyword evidence="5 14" id="KW-0812">Transmembrane</keyword>
<evidence type="ECO:0000256" key="13">
    <source>
        <dbReference type="ARBA" id="ARBA00023136"/>
    </source>
</evidence>
<sequence>MTPATFPLGRIAGIRIGAHWSVLIIAGLLAYLLATNVFPAGAPGTRPPLCWSAAAVCAVVFLASLLVHELCHAFTARRCGLKAERITLWLLGGAAELPEEPRTPRAALLVAAAGPAASVALAGFPGYGRTRGGGVAAGGRRGAHLARLDERGASGFNLLPGTPLDGGRVTEAVAWKVTGDHDRARRIAGRGGQLLAAVLVGGGMWVFLVTGSFEGLWLVVIGWFLMFAARNELVAAPSREALSRIRLADIMTTSPVTAPGWYTVQGFLDLAAELPFRTFPVVSFDGQPVGVVSLGQLARVPETTRTSTRLESVCTKPTACFAGPPETPLMEVLGRTALRPGQDLVLVVDHGVLAGVVAPGDLARAVELAALGARVRRPAES</sequence>
<keyword evidence="6 14" id="KW-0479">Metal-binding</keyword>
<dbReference type="InterPro" id="IPR008915">
    <property type="entry name" value="Peptidase_M50"/>
</dbReference>
<feature type="domain" description="CBS" evidence="18">
    <location>
        <begin position="251"/>
        <end position="307"/>
    </location>
</feature>
<dbReference type="GO" id="GO:0046872">
    <property type="term" value="F:metal ion binding"/>
    <property type="evidence" value="ECO:0007669"/>
    <property type="project" value="UniProtKB-UniRule"/>
</dbReference>
<evidence type="ECO:0000256" key="9">
    <source>
        <dbReference type="ARBA" id="ARBA00022833"/>
    </source>
</evidence>
<reference evidence="19 20" key="1">
    <citation type="submission" date="2023-06" db="EMBL/GenBank/DDBJ databases">
        <authorList>
            <person name="Oyuntsetseg B."/>
            <person name="Kim S.B."/>
        </authorList>
    </citation>
    <scope>NUCLEOTIDE SEQUENCE [LARGE SCALE GENOMIC DNA]</scope>
    <source>
        <strain evidence="19 20">2-15</strain>
    </source>
</reference>
<keyword evidence="7" id="KW-0677">Repeat</keyword>
<evidence type="ECO:0000313" key="20">
    <source>
        <dbReference type="Proteomes" id="UP001236014"/>
    </source>
</evidence>
<keyword evidence="20" id="KW-1185">Reference proteome</keyword>
<evidence type="ECO:0000256" key="12">
    <source>
        <dbReference type="ARBA" id="ARBA00023122"/>
    </source>
</evidence>
<evidence type="ECO:0000256" key="2">
    <source>
        <dbReference type="ARBA" id="ARBA00007931"/>
    </source>
</evidence>
<feature type="binding site" evidence="16">
    <location>
        <position position="72"/>
    </location>
    <ligand>
        <name>Zn(2+)</name>
        <dbReference type="ChEBI" id="CHEBI:29105"/>
        <note>catalytic</note>
    </ligand>
</feature>
<dbReference type="InterPro" id="IPR000644">
    <property type="entry name" value="CBS_dom"/>
</dbReference>
<gene>
    <name evidence="19" type="ORF">QRX50_29460</name>
</gene>
<evidence type="ECO:0000256" key="14">
    <source>
        <dbReference type="PIRNR" id="PIRNR006404"/>
    </source>
</evidence>
<organism evidence="19 20">
    <name type="scientific">Amycolatopsis carbonis</name>
    <dbReference type="NCBI Taxonomy" id="715471"/>
    <lineage>
        <taxon>Bacteria</taxon>
        <taxon>Bacillati</taxon>
        <taxon>Actinomycetota</taxon>
        <taxon>Actinomycetes</taxon>
        <taxon>Pseudonocardiales</taxon>
        <taxon>Pseudonocardiaceae</taxon>
        <taxon>Amycolatopsis</taxon>
    </lineage>
</organism>
<dbReference type="RefSeq" id="WP_285966384.1">
    <property type="nucleotide sequence ID" value="NZ_CP127294.1"/>
</dbReference>
<evidence type="ECO:0000256" key="16">
    <source>
        <dbReference type="PIRSR" id="PIRSR006404-2"/>
    </source>
</evidence>
<dbReference type="PANTHER" id="PTHR39188">
    <property type="entry name" value="MEMBRANE-ASSOCIATED ZINC METALLOPROTEASE M50B"/>
    <property type="match status" value="1"/>
</dbReference>
<keyword evidence="9 14" id="KW-0862">Zinc</keyword>
<keyword evidence="11 14" id="KW-0482">Metalloprotease</keyword>
<dbReference type="InterPro" id="IPR046342">
    <property type="entry name" value="CBS_dom_sf"/>
</dbReference>
<dbReference type="InterPro" id="IPR016483">
    <property type="entry name" value="UCP006404_Pept_M50_CBS"/>
</dbReference>
<dbReference type="GO" id="GO:0005886">
    <property type="term" value="C:plasma membrane"/>
    <property type="evidence" value="ECO:0007669"/>
    <property type="project" value="UniProtKB-SubCell"/>
</dbReference>
<feature type="transmembrane region" description="Helical" evidence="14">
    <location>
        <begin position="53"/>
        <end position="75"/>
    </location>
</feature>
<dbReference type="GO" id="GO:0006508">
    <property type="term" value="P:proteolysis"/>
    <property type="evidence" value="ECO:0007669"/>
    <property type="project" value="UniProtKB-KW"/>
</dbReference>
<evidence type="ECO:0000256" key="5">
    <source>
        <dbReference type="ARBA" id="ARBA00022692"/>
    </source>
</evidence>
<evidence type="ECO:0000259" key="18">
    <source>
        <dbReference type="PROSITE" id="PS51371"/>
    </source>
</evidence>
<keyword evidence="4 14" id="KW-0645">Protease</keyword>
<evidence type="ECO:0000256" key="8">
    <source>
        <dbReference type="ARBA" id="ARBA00022801"/>
    </source>
</evidence>
<evidence type="ECO:0000256" key="17">
    <source>
        <dbReference type="PROSITE-ProRule" id="PRU00703"/>
    </source>
</evidence>
<evidence type="ECO:0000256" key="1">
    <source>
        <dbReference type="ARBA" id="ARBA00004651"/>
    </source>
</evidence>
<keyword evidence="8 14" id="KW-0378">Hydrolase</keyword>